<sequence>MNRVDDDTKETVTFRAVSGDEEGRKRVEKVEVDSHNADTLKYKEKKLIDKGVQRQDRRPIDGIPLGRQHKSGHGGKYTWEGPRDTAENELGAAPPAIDENDPNYVDEEAEDRILRGEVSGVAGLVVGELELPKLAEEGVARIDVDPQLQTNI</sequence>
<dbReference type="STRING" id="49390.A0A068VMD5"/>
<dbReference type="EMBL" id="HG747342">
    <property type="protein sequence ID" value="CDP21955.1"/>
    <property type="molecule type" value="Genomic_DNA"/>
</dbReference>
<evidence type="ECO:0000313" key="2">
    <source>
        <dbReference type="EMBL" id="CDP21955.1"/>
    </source>
</evidence>
<accession>A0A068VMD5</accession>
<keyword evidence="3" id="KW-1185">Reference proteome</keyword>
<dbReference type="Proteomes" id="UP000295252">
    <property type="component" value="Unassembled WGS sequence"/>
</dbReference>
<protein>
    <submittedName>
        <fullName evidence="2">DH200=94 genomic scaffold, scaffold_8258</fullName>
    </submittedName>
</protein>
<dbReference type="FunCoup" id="A0A068VMD5">
    <property type="interactions" value="77"/>
</dbReference>
<name>A0A068VMD5_COFCA</name>
<evidence type="ECO:0000313" key="3">
    <source>
        <dbReference type="Proteomes" id="UP000295252"/>
    </source>
</evidence>
<evidence type="ECO:0000256" key="1">
    <source>
        <dbReference type="SAM" id="MobiDB-lite"/>
    </source>
</evidence>
<gene>
    <name evidence="2" type="ORF">GSCOC_T00001453001</name>
</gene>
<feature type="compositionally biased region" description="Basic and acidic residues" evidence="1">
    <location>
        <begin position="46"/>
        <end position="60"/>
    </location>
</feature>
<feature type="region of interest" description="Disordered" evidence="1">
    <location>
        <begin position="1"/>
        <end position="30"/>
    </location>
</feature>
<feature type="compositionally biased region" description="Basic and acidic residues" evidence="1">
    <location>
        <begin position="21"/>
        <end position="30"/>
    </location>
</feature>
<dbReference type="OrthoDB" id="1899413at2759"/>
<dbReference type="OMA" id="KIELNTH"/>
<reference evidence="3" key="1">
    <citation type="journal article" date="2014" name="Science">
        <title>The coffee genome provides insight into the convergent evolution of caffeine biosynthesis.</title>
        <authorList>
            <person name="Denoeud F."/>
            <person name="Carretero-Paulet L."/>
            <person name="Dereeper A."/>
            <person name="Droc G."/>
            <person name="Guyot R."/>
            <person name="Pietrella M."/>
            <person name="Zheng C."/>
            <person name="Alberti A."/>
            <person name="Anthony F."/>
            <person name="Aprea G."/>
            <person name="Aury J.M."/>
            <person name="Bento P."/>
            <person name="Bernard M."/>
            <person name="Bocs S."/>
            <person name="Campa C."/>
            <person name="Cenci A."/>
            <person name="Combes M.C."/>
            <person name="Crouzillat D."/>
            <person name="Da Silva C."/>
            <person name="Daddiego L."/>
            <person name="De Bellis F."/>
            <person name="Dussert S."/>
            <person name="Garsmeur O."/>
            <person name="Gayraud T."/>
            <person name="Guignon V."/>
            <person name="Jahn K."/>
            <person name="Jamilloux V."/>
            <person name="Joet T."/>
            <person name="Labadie K."/>
            <person name="Lan T."/>
            <person name="Leclercq J."/>
            <person name="Lepelley M."/>
            <person name="Leroy T."/>
            <person name="Li L.T."/>
            <person name="Librado P."/>
            <person name="Lopez L."/>
            <person name="Munoz A."/>
            <person name="Noel B."/>
            <person name="Pallavicini A."/>
            <person name="Perrotta G."/>
            <person name="Poncet V."/>
            <person name="Pot D."/>
            <person name="Priyono X."/>
            <person name="Rigoreau M."/>
            <person name="Rouard M."/>
            <person name="Rozas J."/>
            <person name="Tranchant-Dubreuil C."/>
            <person name="VanBuren R."/>
            <person name="Zhang Q."/>
            <person name="Andrade A.C."/>
            <person name="Argout X."/>
            <person name="Bertrand B."/>
            <person name="de Kochko A."/>
            <person name="Graziosi G."/>
            <person name="Henry R.J."/>
            <person name="Jayarama X."/>
            <person name="Ming R."/>
            <person name="Nagai C."/>
            <person name="Rounsley S."/>
            <person name="Sankoff D."/>
            <person name="Giuliano G."/>
            <person name="Albert V.A."/>
            <person name="Wincker P."/>
            <person name="Lashermes P."/>
        </authorList>
    </citation>
    <scope>NUCLEOTIDE SEQUENCE [LARGE SCALE GENOMIC DNA]</scope>
    <source>
        <strain evidence="3">cv. DH200-94</strain>
    </source>
</reference>
<dbReference type="AlphaFoldDB" id="A0A068VMD5"/>
<dbReference type="PhylomeDB" id="A0A068VMD5"/>
<dbReference type="Gramene" id="CDP21955">
    <property type="protein sequence ID" value="CDP21955"/>
    <property type="gene ID" value="GSCOC_T00001453001"/>
</dbReference>
<proteinExistence type="predicted"/>
<feature type="compositionally biased region" description="Basic and acidic residues" evidence="1">
    <location>
        <begin position="1"/>
        <end position="12"/>
    </location>
</feature>
<organism evidence="2 3">
    <name type="scientific">Coffea canephora</name>
    <name type="common">Robusta coffee</name>
    <dbReference type="NCBI Taxonomy" id="49390"/>
    <lineage>
        <taxon>Eukaryota</taxon>
        <taxon>Viridiplantae</taxon>
        <taxon>Streptophyta</taxon>
        <taxon>Embryophyta</taxon>
        <taxon>Tracheophyta</taxon>
        <taxon>Spermatophyta</taxon>
        <taxon>Magnoliopsida</taxon>
        <taxon>eudicotyledons</taxon>
        <taxon>Gunneridae</taxon>
        <taxon>Pentapetalae</taxon>
        <taxon>asterids</taxon>
        <taxon>lamiids</taxon>
        <taxon>Gentianales</taxon>
        <taxon>Rubiaceae</taxon>
        <taxon>Ixoroideae</taxon>
        <taxon>Gardenieae complex</taxon>
        <taxon>Bertiereae - Coffeeae clade</taxon>
        <taxon>Coffeeae</taxon>
        <taxon>Coffea</taxon>
    </lineage>
</organism>
<feature type="region of interest" description="Disordered" evidence="1">
    <location>
        <begin position="46"/>
        <end position="104"/>
    </location>
</feature>
<dbReference type="InParanoid" id="A0A068VMD5"/>